<name>A0A7W6HSF3_9HYPH</name>
<accession>A0A7W6HSF3</accession>
<dbReference type="AlphaFoldDB" id="A0A7W6HSF3"/>
<organism evidence="1 2">
    <name type="scientific">Allorhizobium taibaishanense</name>
    <dbReference type="NCBI Taxonomy" id="887144"/>
    <lineage>
        <taxon>Bacteria</taxon>
        <taxon>Pseudomonadati</taxon>
        <taxon>Pseudomonadota</taxon>
        <taxon>Alphaproteobacteria</taxon>
        <taxon>Hyphomicrobiales</taxon>
        <taxon>Rhizobiaceae</taxon>
        <taxon>Rhizobium/Agrobacterium group</taxon>
        <taxon>Allorhizobium</taxon>
    </lineage>
</organism>
<gene>
    <name evidence="1" type="ORF">GGQ71_004883</name>
</gene>
<proteinExistence type="predicted"/>
<dbReference type="Proteomes" id="UP000544107">
    <property type="component" value="Unassembled WGS sequence"/>
</dbReference>
<reference evidence="1 2" key="1">
    <citation type="submission" date="2020-08" db="EMBL/GenBank/DDBJ databases">
        <title>Genomic Encyclopedia of Type Strains, Phase IV (KMG-IV): sequencing the most valuable type-strain genomes for metagenomic binning, comparative biology and taxonomic classification.</title>
        <authorList>
            <person name="Goeker M."/>
        </authorList>
    </citation>
    <scope>NUCLEOTIDE SEQUENCE [LARGE SCALE GENOMIC DNA]</scope>
    <source>
        <strain evidence="1 2">DSM 100021</strain>
    </source>
</reference>
<comment type="caution">
    <text evidence="1">The sequence shown here is derived from an EMBL/GenBank/DDBJ whole genome shotgun (WGS) entry which is preliminary data.</text>
</comment>
<evidence type="ECO:0000313" key="2">
    <source>
        <dbReference type="Proteomes" id="UP000544107"/>
    </source>
</evidence>
<evidence type="ECO:0000313" key="1">
    <source>
        <dbReference type="EMBL" id="MBB4010581.1"/>
    </source>
</evidence>
<protein>
    <submittedName>
        <fullName evidence="1">Uncharacterized protein</fullName>
    </submittedName>
</protein>
<sequence length="106" mass="12169">MLQSSLMCDFVWPNGRQMPSIASMSLRIANHKAVRGNNCLSMRSYSRTSTIYSFLKDLVLSHEGHIQRDEDVLYCKFLKSNLGLRRMRHACEVPQLPCHKTSTQVP</sequence>
<dbReference type="EMBL" id="JACIED010000010">
    <property type="protein sequence ID" value="MBB4010581.1"/>
    <property type="molecule type" value="Genomic_DNA"/>
</dbReference>